<protein>
    <submittedName>
        <fullName evidence="4">Stage III sporulation protein AA</fullName>
    </submittedName>
</protein>
<dbReference type="GO" id="GO:0005524">
    <property type="term" value="F:ATP binding"/>
    <property type="evidence" value="ECO:0007669"/>
    <property type="project" value="UniProtKB-KW"/>
</dbReference>
<evidence type="ECO:0000313" key="5">
    <source>
        <dbReference type="Proteomes" id="UP000184301"/>
    </source>
</evidence>
<sequence length="318" mass="36137">MKTEAVAIRETQILQVLAKSIRRILKMEGLDYDRLQEIRLRVGQPLMIVSQNEEYMLPMKEREKHIVTKNEIRETLDYVSNYSLYAFEQEMKQGFITIEGGHRVGLSGKAMIEENQVKNMQYISSINLRVAHEILGCADAVLPYITANRQMCHTLIISPPRCGKTTLLRDLVRQISNGNQYVKGCTVGVVDERSELASCYMGVAQNHLGIRTDILDCCPKAEGMIMLIRAMSPQVIAVDEIGSVEEVHAIEYAMHCGCKLLASVHGSSMEEMQNKPVLNKLIREKRFERYIILGNENRVGEIREIFDERGSLLFQESA</sequence>
<evidence type="ECO:0000313" key="4">
    <source>
        <dbReference type="EMBL" id="SHJ24038.1"/>
    </source>
</evidence>
<dbReference type="Proteomes" id="UP000184301">
    <property type="component" value="Unassembled WGS sequence"/>
</dbReference>
<accession>A0A1M6HPE8</accession>
<dbReference type="InterPro" id="IPR014217">
    <property type="entry name" value="Spore_III_AA"/>
</dbReference>
<dbReference type="NCBIfam" id="TIGR02858">
    <property type="entry name" value="spore_III_AA"/>
    <property type="match status" value="1"/>
</dbReference>
<dbReference type="PANTHER" id="PTHR20953:SF3">
    <property type="entry name" value="P-LOOP CONTAINING NUCLEOSIDE TRIPHOSPHATE HYDROLASES SUPERFAMILY PROTEIN"/>
    <property type="match status" value="1"/>
</dbReference>
<dbReference type="PANTHER" id="PTHR20953">
    <property type="entry name" value="KINASE-RELATED"/>
    <property type="match status" value="1"/>
</dbReference>
<dbReference type="Pfam" id="PF19568">
    <property type="entry name" value="Spore_III_AA"/>
    <property type="match status" value="1"/>
</dbReference>
<dbReference type="AlphaFoldDB" id="A0A1M6HPE8"/>
<dbReference type="STRING" id="1121950.SAMN02745243_00090"/>
<keyword evidence="2" id="KW-0067">ATP-binding</keyword>
<proteinExistence type="predicted"/>
<reference evidence="4 5" key="1">
    <citation type="submission" date="2016-11" db="EMBL/GenBank/DDBJ databases">
        <authorList>
            <person name="Jaros S."/>
            <person name="Januszkiewicz K."/>
            <person name="Wedrychowicz H."/>
        </authorList>
    </citation>
    <scope>NUCLEOTIDE SEQUENCE [LARGE SCALE GENOMIC DNA]</scope>
    <source>
        <strain evidence="4 5">DSM 15480</strain>
    </source>
</reference>
<dbReference type="RefSeq" id="WP_073103658.1">
    <property type="nucleotide sequence ID" value="NZ_FQZY01000005.1"/>
</dbReference>
<name>A0A1M6HPE8_9FIRM</name>
<dbReference type="Gene3D" id="3.40.50.300">
    <property type="entry name" value="P-loop containing nucleotide triphosphate hydrolases"/>
    <property type="match status" value="1"/>
</dbReference>
<keyword evidence="1" id="KW-0547">Nucleotide-binding</keyword>
<organism evidence="4 5">
    <name type="scientific">Hespellia stercorisuis DSM 15480</name>
    <dbReference type="NCBI Taxonomy" id="1121950"/>
    <lineage>
        <taxon>Bacteria</taxon>
        <taxon>Bacillati</taxon>
        <taxon>Bacillota</taxon>
        <taxon>Clostridia</taxon>
        <taxon>Lachnospirales</taxon>
        <taxon>Lachnospiraceae</taxon>
        <taxon>Hespellia</taxon>
    </lineage>
</organism>
<evidence type="ECO:0000256" key="2">
    <source>
        <dbReference type="ARBA" id="ARBA00022840"/>
    </source>
</evidence>
<dbReference type="InterPro" id="IPR045735">
    <property type="entry name" value="Spore_III_AA_AAA+_ATPase"/>
</dbReference>
<dbReference type="OrthoDB" id="9768243at2"/>
<dbReference type="EMBL" id="FQZY01000005">
    <property type="protein sequence ID" value="SHJ24038.1"/>
    <property type="molecule type" value="Genomic_DNA"/>
</dbReference>
<feature type="domain" description="Stage III sporulation protein AA AAA+ ATPase" evidence="3">
    <location>
        <begin position="9"/>
        <end position="312"/>
    </location>
</feature>
<dbReference type="SUPFAM" id="SSF52540">
    <property type="entry name" value="P-loop containing nucleoside triphosphate hydrolases"/>
    <property type="match status" value="1"/>
</dbReference>
<evidence type="ECO:0000256" key="1">
    <source>
        <dbReference type="ARBA" id="ARBA00022741"/>
    </source>
</evidence>
<evidence type="ECO:0000259" key="3">
    <source>
        <dbReference type="Pfam" id="PF19568"/>
    </source>
</evidence>
<keyword evidence="5" id="KW-1185">Reference proteome</keyword>
<dbReference type="InterPro" id="IPR027417">
    <property type="entry name" value="P-loop_NTPase"/>
</dbReference>
<gene>
    <name evidence="4" type="ORF">SAMN02745243_00090</name>
</gene>